<dbReference type="Pfam" id="PF12756">
    <property type="entry name" value="zf-C2H2_2"/>
    <property type="match status" value="1"/>
</dbReference>
<dbReference type="GO" id="GO:0008270">
    <property type="term" value="F:zinc ion binding"/>
    <property type="evidence" value="ECO:0007669"/>
    <property type="project" value="InterPro"/>
</dbReference>
<dbReference type="Gene3D" id="3.30.160.60">
    <property type="entry name" value="Classic Zinc Finger"/>
    <property type="match status" value="1"/>
</dbReference>
<dbReference type="GO" id="GO:0003676">
    <property type="term" value="F:nucleic acid binding"/>
    <property type="evidence" value="ECO:0007669"/>
    <property type="project" value="InterPro"/>
</dbReference>
<dbReference type="Proteomes" id="UP000019118">
    <property type="component" value="Unassembled WGS sequence"/>
</dbReference>
<feature type="domain" description="C2H2-type" evidence="2">
    <location>
        <begin position="116"/>
        <end position="138"/>
    </location>
</feature>
<reference evidence="3" key="2">
    <citation type="submission" date="2024-08" db="UniProtKB">
        <authorList>
            <consortium name="EnsemblMetazoa"/>
        </authorList>
    </citation>
    <scope>IDENTIFICATION</scope>
</reference>
<evidence type="ECO:0000256" key="1">
    <source>
        <dbReference type="SAM" id="MobiDB-lite"/>
    </source>
</evidence>
<proteinExistence type="predicted"/>
<dbReference type="InterPro" id="IPR041661">
    <property type="entry name" value="ZN622/Rei1/Reh1_Znf-C2H2"/>
</dbReference>
<dbReference type="KEGG" id="dpa:109533950"/>
<dbReference type="AlphaFoldDB" id="A0AAR5P1K1"/>
<feature type="compositionally biased region" description="Basic and acidic residues" evidence="1">
    <location>
        <begin position="599"/>
        <end position="621"/>
    </location>
</feature>
<dbReference type="SMART" id="SM00355">
    <property type="entry name" value="ZnF_C2H2"/>
    <property type="match status" value="4"/>
</dbReference>
<dbReference type="SUPFAM" id="SSF57667">
    <property type="entry name" value="beta-beta-alpha zinc fingers"/>
    <property type="match status" value="1"/>
</dbReference>
<feature type="compositionally biased region" description="Basic and acidic residues" evidence="1">
    <location>
        <begin position="270"/>
        <end position="279"/>
    </location>
</feature>
<sequence length="745" mass="85092">MNCVDPFYLEMDQLIEEQIQKVCTSLFCQLCDVKITSLSVERSHYSCKRHLEEVALYRSELLREWSTKKAQISLYSVKATNAAITASKKSLQAVGSDQYEIPKRINSPGPSVANQCSVCNTSFSAEHDFKEHMQMYPHQQLANLKSDLVKKGILNEYWTVDANGYVICCICNAQLQTSNSMQLHMKTNRHNQMFQFWCSLFTADKTDEQFYCKTCNTKLHGASEAKKHYSTDVHIRHAQNISATSSIQQKHEVKVSSANHDPPTPTLPPERTDKHHEDNSMTNPKKPSFCSPELGANQVKDTATNNSIVCNTKSPDTKTEECREPLSLSKLKQEVFNELDRLVQKLYYSNTVPYIVSLEYLKRINREVDELAKKNDDKRHKASKERVVIKPEPKTDYQEIYSCDFIKEETNNNIDEMLGKDQYIDTVNVNSLRKMLMNPKVRDISPKKTSLSMGSEWDELDLPNNEVYADDSGKLILPKICPILTNNANQTNFEASTSKPETFLIVKRSSVNDVLPKIVQKKAASISELLDKIQQKKHDVLTDKSEEGRLERELLSEIEFLMLQIENSNIPLEETLKCLEKFNKELDKQVSSEQLNGKSDGRLPDDEKSDTELASKGKVGNEHTNAPDMKIAQNSEGTSQAKINQGGHEVFYADESARSNEGKVEPEENILKESKLEETRSVQQDLPVESSELYEKRLSLDFYSYYSGTNFYKFADFRNVYLNGSMEALENWNALRNNKCLLQEK</sequence>
<dbReference type="PANTHER" id="PTHR46786">
    <property type="entry name" value="ZINC FINGER MATRIN-TYPE PROTEIN 3"/>
    <property type="match status" value="1"/>
</dbReference>
<evidence type="ECO:0000313" key="3">
    <source>
        <dbReference type="EnsemblMetazoa" id="XP_019755028.1"/>
    </source>
</evidence>
<feature type="region of interest" description="Disordered" evidence="1">
    <location>
        <begin position="243"/>
        <end position="290"/>
    </location>
</feature>
<dbReference type="InterPro" id="IPR013087">
    <property type="entry name" value="Znf_C2H2_type"/>
</dbReference>
<dbReference type="InterPro" id="IPR052644">
    <property type="entry name" value="ZMAT3"/>
</dbReference>
<dbReference type="EnsemblMetazoa" id="XM_019899469.1">
    <property type="protein sequence ID" value="XP_019755028.1"/>
    <property type="gene ID" value="LOC109533950"/>
</dbReference>
<protein>
    <recommendedName>
        <fullName evidence="2">C2H2-type domain-containing protein</fullName>
    </recommendedName>
</protein>
<organism evidence="3 4">
    <name type="scientific">Dendroctonus ponderosae</name>
    <name type="common">Mountain pine beetle</name>
    <dbReference type="NCBI Taxonomy" id="77166"/>
    <lineage>
        <taxon>Eukaryota</taxon>
        <taxon>Metazoa</taxon>
        <taxon>Ecdysozoa</taxon>
        <taxon>Arthropoda</taxon>
        <taxon>Hexapoda</taxon>
        <taxon>Insecta</taxon>
        <taxon>Pterygota</taxon>
        <taxon>Neoptera</taxon>
        <taxon>Endopterygota</taxon>
        <taxon>Coleoptera</taxon>
        <taxon>Polyphaga</taxon>
        <taxon>Cucujiformia</taxon>
        <taxon>Curculionidae</taxon>
        <taxon>Scolytinae</taxon>
        <taxon>Dendroctonus</taxon>
    </lineage>
</organism>
<reference evidence="4" key="1">
    <citation type="journal article" date="2013" name="Genome Biol.">
        <title>Draft genome of the mountain pine beetle, Dendroctonus ponderosae Hopkins, a major forest pest.</title>
        <authorList>
            <person name="Keeling C.I."/>
            <person name="Yuen M.M."/>
            <person name="Liao N.Y."/>
            <person name="Docking T.R."/>
            <person name="Chan S.K."/>
            <person name="Taylor G.A."/>
            <person name="Palmquist D.L."/>
            <person name="Jackman S.D."/>
            <person name="Nguyen A."/>
            <person name="Li M."/>
            <person name="Henderson H."/>
            <person name="Janes J.K."/>
            <person name="Zhao Y."/>
            <person name="Pandoh P."/>
            <person name="Moore R."/>
            <person name="Sperling F.A."/>
            <person name="Huber D.P."/>
            <person name="Birol I."/>
            <person name="Jones S.J."/>
            <person name="Bohlmann J."/>
        </authorList>
    </citation>
    <scope>NUCLEOTIDE SEQUENCE</scope>
</reference>
<evidence type="ECO:0000259" key="2">
    <source>
        <dbReference type="PROSITE" id="PS00028"/>
    </source>
</evidence>
<evidence type="ECO:0000313" key="4">
    <source>
        <dbReference type="Proteomes" id="UP000019118"/>
    </source>
</evidence>
<dbReference type="InterPro" id="IPR036236">
    <property type="entry name" value="Znf_C2H2_sf"/>
</dbReference>
<keyword evidence="4" id="KW-1185">Reference proteome</keyword>
<dbReference type="GeneID" id="109533950"/>
<dbReference type="PANTHER" id="PTHR46786:SF1">
    <property type="entry name" value="ZINC FINGER MATRIN-TYPE PROTEIN 3"/>
    <property type="match status" value="1"/>
</dbReference>
<dbReference type="SMART" id="SM00451">
    <property type="entry name" value="ZnF_U1"/>
    <property type="match status" value="4"/>
</dbReference>
<dbReference type="InterPro" id="IPR003604">
    <property type="entry name" value="Matrin/U1-like-C_Znf_C2H2"/>
</dbReference>
<accession>A0AAR5P1K1</accession>
<name>A0AAR5P1K1_DENPD</name>
<feature type="domain" description="C2H2-type" evidence="2">
    <location>
        <begin position="212"/>
        <end position="234"/>
    </location>
</feature>
<dbReference type="PROSITE" id="PS00028">
    <property type="entry name" value="ZINC_FINGER_C2H2_1"/>
    <property type="match status" value="2"/>
</dbReference>
<feature type="region of interest" description="Disordered" evidence="1">
    <location>
        <begin position="589"/>
        <end position="626"/>
    </location>
</feature>